<comment type="miscellaneous">
    <text evidence="6">Because the Archaea possessing a type III RuBisCO are all anaerobic, it is most likely that only the carboxylase activity of RuBisCO, and not the competitive oxygenase activity (by which RuBP reacts with O(2) to form one molecule of 3-phosphoglycerate and one molecule of 2-phosphoglycolate), is biologically relevant in these strains.</text>
</comment>
<accession>D7E762</accession>
<dbReference type="GO" id="GO:0016984">
    <property type="term" value="F:ribulose-bisphosphate carboxylase activity"/>
    <property type="evidence" value="ECO:0007669"/>
    <property type="project" value="UniProtKB-UniRule"/>
</dbReference>
<comment type="similarity">
    <text evidence="6">Belongs to the RuBisCO large chain family. Type III subfamily.</text>
</comment>
<evidence type="ECO:0000256" key="2">
    <source>
        <dbReference type="ARBA" id="ARBA00022842"/>
    </source>
</evidence>
<dbReference type="NCBIfam" id="NF003252">
    <property type="entry name" value="PRK04208.1"/>
    <property type="match status" value="1"/>
</dbReference>
<comment type="caution">
    <text evidence="6">Lacks conserved residue(s) required for the propagation of feature annotation.</text>
</comment>
<feature type="binding site" evidence="6">
    <location>
        <position position="153"/>
    </location>
    <ligand>
        <name>substrate</name>
    </ligand>
</feature>
<evidence type="ECO:0000256" key="4">
    <source>
        <dbReference type="ARBA" id="ARBA00023239"/>
    </source>
</evidence>
<feature type="active site" description="Proton acceptor" evidence="6">
    <location>
        <position position="151"/>
    </location>
</feature>
<dbReference type="InterPro" id="IPR017712">
    <property type="entry name" value="RuBisCO_III"/>
</dbReference>
<keyword evidence="2 6" id="KW-0460">Magnesium</keyword>
<dbReference type="EC" id="4.1.1.39" evidence="6"/>
<evidence type="ECO:0000313" key="10">
    <source>
        <dbReference type="Proteomes" id="UP000000391"/>
    </source>
</evidence>
<dbReference type="EMBL" id="CP002069">
    <property type="protein sequence ID" value="ADI73811.1"/>
    <property type="molecule type" value="Genomic_DNA"/>
</dbReference>
<name>D7E762_METEZ</name>
<feature type="binding site" evidence="6">
    <location>
        <position position="180"/>
    </location>
    <ligand>
        <name>Mg(2+)</name>
        <dbReference type="ChEBI" id="CHEBI:18420"/>
    </ligand>
</feature>
<evidence type="ECO:0000259" key="8">
    <source>
        <dbReference type="Pfam" id="PF02788"/>
    </source>
</evidence>
<evidence type="ECO:0000313" key="9">
    <source>
        <dbReference type="EMBL" id="ADI73811.1"/>
    </source>
</evidence>
<dbReference type="InterPro" id="IPR033966">
    <property type="entry name" value="RuBisCO"/>
</dbReference>
<comment type="catalytic activity">
    <reaction evidence="6">
        <text>2 (2R)-3-phosphoglycerate + 2 H(+) = D-ribulose 1,5-bisphosphate + CO2 + H2O</text>
        <dbReference type="Rhea" id="RHEA:23124"/>
        <dbReference type="ChEBI" id="CHEBI:15377"/>
        <dbReference type="ChEBI" id="CHEBI:15378"/>
        <dbReference type="ChEBI" id="CHEBI:16526"/>
        <dbReference type="ChEBI" id="CHEBI:57870"/>
        <dbReference type="ChEBI" id="CHEBI:58272"/>
        <dbReference type="EC" id="4.1.1.39"/>
    </reaction>
</comment>
<dbReference type="Pfam" id="PF02788">
    <property type="entry name" value="RuBisCO_large_N"/>
    <property type="match status" value="1"/>
</dbReference>
<dbReference type="GO" id="GO:0015977">
    <property type="term" value="P:carbon fixation"/>
    <property type="evidence" value="ECO:0007669"/>
    <property type="project" value="UniProtKB-KW"/>
</dbReference>
<dbReference type="GO" id="GO:0000287">
    <property type="term" value="F:magnesium ion binding"/>
    <property type="evidence" value="ECO:0007669"/>
    <property type="project" value="UniProtKB-UniRule"/>
</dbReference>
<dbReference type="GO" id="GO:0016491">
    <property type="term" value="F:oxidoreductase activity"/>
    <property type="evidence" value="ECO:0007669"/>
    <property type="project" value="UniProtKB-KW"/>
</dbReference>
<dbReference type="SFLD" id="SFLDG00301">
    <property type="entry name" value="RuBisCO-like_proteins"/>
    <property type="match status" value="1"/>
</dbReference>
<gene>
    <name evidence="6" type="primary">rbcL</name>
    <name evidence="9" type="ordered locus">Metev_0915</name>
</gene>
<dbReference type="InterPro" id="IPR017443">
    <property type="entry name" value="RuBisCO_lsu_fd_N"/>
</dbReference>
<keyword evidence="1 6" id="KW-0479">Metal-binding</keyword>
<proteinExistence type="inferred from homology"/>
<dbReference type="AlphaFoldDB" id="D7E762"/>
<feature type="binding site" evidence="6">
    <location>
        <position position="179"/>
    </location>
    <ligand>
        <name>Mg(2+)</name>
        <dbReference type="ChEBI" id="CHEBI:18420"/>
    </ligand>
</feature>
<evidence type="ECO:0000256" key="5">
    <source>
        <dbReference type="ARBA" id="ARBA00023300"/>
    </source>
</evidence>
<dbReference type="Pfam" id="PF00016">
    <property type="entry name" value="RuBisCO_large"/>
    <property type="match status" value="1"/>
</dbReference>
<dbReference type="GO" id="GO:0006196">
    <property type="term" value="P:AMP catabolic process"/>
    <property type="evidence" value="ECO:0007669"/>
    <property type="project" value="UniProtKB-UniRule"/>
</dbReference>
<feature type="binding site" evidence="6">
    <location>
        <position position="271"/>
    </location>
    <ligand>
        <name>substrate</name>
    </ligand>
</feature>
<dbReference type="PANTHER" id="PTHR42704">
    <property type="entry name" value="RIBULOSE BISPHOSPHATE CARBOXYLASE"/>
    <property type="match status" value="1"/>
</dbReference>
<dbReference type="STRING" id="644295.Metev_0915"/>
<dbReference type="GeneID" id="9346544"/>
<dbReference type="Gene3D" id="3.20.20.110">
    <property type="entry name" value="Ribulose bisphosphate carboxylase, large subunit, C-terminal domain"/>
    <property type="match status" value="1"/>
</dbReference>
<dbReference type="SFLD" id="SFLDS00014">
    <property type="entry name" value="RuBisCO"/>
    <property type="match status" value="1"/>
</dbReference>
<dbReference type="OrthoDB" id="52787at2157"/>
<sequence>MREDYIETEYKPKPDELVCEYYMEPADGVSFEKACNHMAGESSIDTWSDISTLSPEKAQELKPHVFSIDKERGVVKVAYKQDLFEIDSVPQILSAIAGNIMSMKLVKNLRLEDIAFPKDVLNSFRGPKYGLNGVRDLFGVYDRPLVGTIVKPKVGLSSEKHADVAYKSFVGGCDIVKDDENLTNQKFNAFDKRVKITLDAKEKAEKETGERKMYLCNITAPTCEEMLRRAEVINDLGGKYVMIDIITAGWSALQSLREATEDMDIAIHAHRCMHSVMTRNPRHGVNMVALAKLTRLIGHDQLHIGTVVGKMHGDKDEVLSLRDECALDYMPANDQLHILEQDWGNIKPMMPVASGGLEPGMIPDLYNMFGKDVIMQFGAGIHAHPMGTEAGATACRQSVEAALENITLEEYASNHKELQSALEKWG</sequence>
<feature type="domain" description="Ribulose bisphosphate carboxylase large subunit C-terminal" evidence="7">
    <location>
        <begin position="132"/>
        <end position="425"/>
    </location>
</feature>
<comment type="cofactor">
    <cofactor evidence="6">
        <name>Mg(2+)</name>
        <dbReference type="ChEBI" id="CHEBI:18420"/>
    </cofactor>
    <text evidence="6">Binds 1 Mg(2+) ion per subunit.</text>
</comment>
<feature type="modified residue" description="N6-carboxylysine" evidence="6">
    <location>
        <position position="177"/>
    </location>
</feature>
<dbReference type="PANTHER" id="PTHR42704:SF17">
    <property type="entry name" value="RIBULOSE BISPHOSPHATE CARBOXYLASE LARGE CHAIN"/>
    <property type="match status" value="1"/>
</dbReference>
<reference evidence="9 10" key="1">
    <citation type="submission" date="2010-06" db="EMBL/GenBank/DDBJ databases">
        <title>Complete sequence chromosome of Methanohalobium evestigatum Z-7303.</title>
        <authorList>
            <consortium name="US DOE Joint Genome Institute"/>
            <person name="Lucas S."/>
            <person name="Copeland A."/>
            <person name="Lapidus A."/>
            <person name="Cheng J.-F."/>
            <person name="Bruce D."/>
            <person name="Goodwin L."/>
            <person name="Pitluck S."/>
            <person name="Saunders E."/>
            <person name="Detter J.C."/>
            <person name="Han C."/>
            <person name="Tapia R."/>
            <person name="Land M."/>
            <person name="Hauser L."/>
            <person name="Kyrpides N."/>
            <person name="Mikhailova N."/>
            <person name="Sieprawska-Lupa M."/>
            <person name="Whitman W.B."/>
            <person name="Anderson I."/>
            <person name="Woyke T."/>
        </authorList>
    </citation>
    <scope>NUCLEOTIDE SEQUENCE [LARGE SCALE GENOMIC DNA]</scope>
    <source>
        <strain evidence="10">ATCC BAA-1072 / DSM 3721 / NBRC 107634 / OCM 161 / Z-7303</strain>
    </source>
</reference>
<dbReference type="NCBIfam" id="TIGR03326">
    <property type="entry name" value="rubisco_III"/>
    <property type="match status" value="1"/>
</dbReference>
<feature type="binding site" evidence="6">
    <location>
        <position position="303"/>
    </location>
    <ligand>
        <name>substrate</name>
    </ligand>
</feature>
<dbReference type="KEGG" id="mev:Metev_0915"/>
<evidence type="ECO:0000256" key="3">
    <source>
        <dbReference type="ARBA" id="ARBA00023002"/>
    </source>
</evidence>
<comment type="subunit">
    <text evidence="6">Homodimer or homodecamer. In contrast to form I RuBisCO, the form III RuBisCO is composed solely of large subunits.</text>
</comment>
<keyword evidence="4 6" id="KW-0456">Lyase</keyword>
<dbReference type="HOGENOM" id="CLU_031450_3_1_2"/>
<organism evidence="9 10">
    <name type="scientific">Methanohalobium evestigatum (strain ATCC BAA-1072 / DSM 3721 / NBRC 107634 / OCM 161 / Z-7303)</name>
    <dbReference type="NCBI Taxonomy" id="644295"/>
    <lineage>
        <taxon>Archaea</taxon>
        <taxon>Methanobacteriati</taxon>
        <taxon>Methanobacteriota</taxon>
        <taxon>Stenosarchaea group</taxon>
        <taxon>Methanomicrobia</taxon>
        <taxon>Methanosarcinales</taxon>
        <taxon>Methanosarcinaceae</taxon>
        <taxon>Methanohalobium</taxon>
    </lineage>
</organism>
<dbReference type="InterPro" id="IPR036376">
    <property type="entry name" value="RuBisCO_lsu_C_sf"/>
</dbReference>
<keyword evidence="10" id="KW-1185">Reference proteome</keyword>
<dbReference type="SUPFAM" id="SSF51649">
    <property type="entry name" value="RuBisCo, C-terminal domain"/>
    <property type="match status" value="1"/>
</dbReference>
<feature type="domain" description="Ribulose bisphosphate carboxylase large subunit ferrodoxin-like N-terminal" evidence="8">
    <location>
        <begin position="4"/>
        <end position="119"/>
    </location>
</feature>
<keyword evidence="3 6" id="KW-0560">Oxidoreductase</keyword>
<comment type="function">
    <text evidence="6">Catalyzes the addition of molecular CO(2) and H(2)O to ribulose 1,5-bisphosphate (RuBP), generating two molecules of 3-phosphoglycerate (3-PGA). Functions in an archaeal AMP degradation pathway, together with AMP phosphorylase and R15P isomerase.</text>
</comment>
<evidence type="ECO:0000256" key="1">
    <source>
        <dbReference type="ARBA" id="ARBA00022723"/>
    </source>
</evidence>
<dbReference type="SUPFAM" id="SSF54966">
    <property type="entry name" value="RuBisCO, large subunit, small (N-terminal) domain"/>
    <property type="match status" value="1"/>
</dbReference>
<keyword evidence="5 6" id="KW-0120">Carbon dioxide fixation</keyword>
<feature type="site" description="Transition state stabilizer" evidence="6">
    <location>
        <position position="310"/>
    </location>
</feature>
<dbReference type="HAMAP" id="MF_01133">
    <property type="entry name" value="RuBisCO_L_type3"/>
    <property type="match status" value="1"/>
</dbReference>
<comment type="catalytic activity">
    <reaction evidence="6">
        <text>D-ribulose 1,5-bisphosphate + O2 = 2-phosphoglycolate + (2R)-3-phosphoglycerate + 2 H(+)</text>
        <dbReference type="Rhea" id="RHEA:36631"/>
        <dbReference type="ChEBI" id="CHEBI:15378"/>
        <dbReference type="ChEBI" id="CHEBI:15379"/>
        <dbReference type="ChEBI" id="CHEBI:57870"/>
        <dbReference type="ChEBI" id="CHEBI:58033"/>
        <dbReference type="ChEBI" id="CHEBI:58272"/>
    </reaction>
</comment>
<dbReference type="InterPro" id="IPR000685">
    <property type="entry name" value="RuBisCO_lsu_C"/>
</dbReference>
<evidence type="ECO:0000259" key="7">
    <source>
        <dbReference type="Pfam" id="PF00016"/>
    </source>
</evidence>
<dbReference type="InterPro" id="IPR036422">
    <property type="entry name" value="RuBisCO_lsu_N_sf"/>
</dbReference>
<dbReference type="Proteomes" id="UP000000391">
    <property type="component" value="Chromosome"/>
</dbReference>
<dbReference type="Gene3D" id="3.30.70.150">
    <property type="entry name" value="RuBisCO large subunit, N-terminal domain"/>
    <property type="match status" value="1"/>
</dbReference>
<feature type="binding site" evidence="6">
    <location>
        <begin position="354"/>
        <end position="356"/>
    </location>
    <ligand>
        <name>substrate</name>
    </ligand>
</feature>
<protein>
    <recommendedName>
        <fullName evidence="6">Ribulose bisphosphate carboxylase</fullName>
        <shortName evidence="6">RuBisCO</shortName>
        <ecNumber evidence="6">4.1.1.39</ecNumber>
    </recommendedName>
</protein>
<dbReference type="RefSeq" id="WP_013194379.1">
    <property type="nucleotide sequence ID" value="NC_014253.1"/>
</dbReference>
<feature type="binding site" description="via carbamate group" evidence="6">
    <location>
        <position position="177"/>
    </location>
    <ligand>
        <name>Mg(2+)</name>
        <dbReference type="ChEBI" id="CHEBI:18420"/>
    </ligand>
</feature>
<feature type="active site" description="Proton acceptor" evidence="6">
    <location>
        <position position="270"/>
    </location>
</feature>
<evidence type="ECO:0000256" key="6">
    <source>
        <dbReference type="HAMAP-Rule" id="MF_01133"/>
    </source>
</evidence>